<dbReference type="InterPro" id="IPR029338">
    <property type="entry name" value="TSSC4"/>
</dbReference>
<comment type="subcellular location">
    <subcellularLocation>
        <location evidence="2">Cytoplasm</location>
    </subcellularLocation>
    <subcellularLocation>
        <location evidence="1">Nucleus</location>
    </subcellularLocation>
</comment>
<dbReference type="GeneID" id="111016977"/>
<sequence length="433" mass="48734">MEDSFKVRVDRIFGSLSSSSTSTAALNSSLSSLWSLTDDEIERKEWIKEKEDPPEPEPEPSSFFAGGRKLNHRNSFGFRDGFEDDLEADLDENPESNGSSSKFPKPDDYGDEEWEIKSSIGRDCTLDYEEEEDVYDKVAVGKEKSGDRLYMKDIADCGIEIDSCTELPTSLRNFTRDPRANHLAAKVRLKEDAEASKTTDSLPISENVALPIAVPECNASPNPKSILKRKDNHIDVKSQKRVRFNPECKISQDFRGSKDISMEGNSSPEDAYVCNEATFSSAGYRTQVPDYIQNPSRYTHYTFDSSYDVDDEFNRKAYLDFLQLVRGSKTMESHEDDASAGPPKYITFIPKKKAGDTVMIENSALGSQNDQNGAGKEVVQQRGIAIGIDNQTDEVCSMEEDEPDKLELRRNSSQKPGRQYRMRAKMESEEEEA</sequence>
<evidence type="ECO:0000313" key="13">
    <source>
        <dbReference type="RefSeq" id="XP_022148288.1"/>
    </source>
</evidence>
<feature type="region of interest" description="Disordered" evidence="11">
    <location>
        <begin position="44"/>
        <end position="68"/>
    </location>
</feature>
<dbReference type="Proteomes" id="UP000504603">
    <property type="component" value="Unplaced"/>
</dbReference>
<dbReference type="PANTHER" id="PTHR13445:SF3">
    <property type="entry name" value="U5 SMALL NUCLEAR RIBONUCLEOPROTEIN TSSC4"/>
    <property type="match status" value="1"/>
</dbReference>
<evidence type="ECO:0000256" key="1">
    <source>
        <dbReference type="ARBA" id="ARBA00004123"/>
    </source>
</evidence>
<gene>
    <name evidence="13" type="primary">LOC111016977</name>
</gene>
<dbReference type="RefSeq" id="XP_022148288.1">
    <property type="nucleotide sequence ID" value="XM_022292596.1"/>
</dbReference>
<keyword evidence="8" id="KW-0539">Nucleus</keyword>
<dbReference type="GO" id="GO:0005681">
    <property type="term" value="C:spliceosomal complex"/>
    <property type="evidence" value="ECO:0007669"/>
    <property type="project" value="UniProtKB-KW"/>
</dbReference>
<evidence type="ECO:0000256" key="4">
    <source>
        <dbReference type="ARBA" id="ARBA00022490"/>
    </source>
</evidence>
<evidence type="ECO:0000256" key="5">
    <source>
        <dbReference type="ARBA" id="ARBA00022664"/>
    </source>
</evidence>
<feature type="compositionally biased region" description="Basic and acidic residues" evidence="11">
    <location>
        <begin position="44"/>
        <end position="53"/>
    </location>
</feature>
<reference evidence="13" key="1">
    <citation type="submission" date="2025-08" db="UniProtKB">
        <authorList>
            <consortium name="RefSeq"/>
        </authorList>
    </citation>
    <scope>IDENTIFICATION</scope>
    <source>
        <strain evidence="13">OHB3-1</strain>
    </source>
</reference>
<evidence type="ECO:0000256" key="7">
    <source>
        <dbReference type="ARBA" id="ARBA00023187"/>
    </source>
</evidence>
<proteinExistence type="inferred from homology"/>
<protein>
    <recommendedName>
        <fullName evidence="9">U5 small nuclear ribonucleoprotein TSSC4</fullName>
    </recommendedName>
</protein>
<name>A0A6J1D3P7_MOMCH</name>
<evidence type="ECO:0000256" key="11">
    <source>
        <dbReference type="SAM" id="MobiDB-lite"/>
    </source>
</evidence>
<evidence type="ECO:0000256" key="3">
    <source>
        <dbReference type="ARBA" id="ARBA00010362"/>
    </source>
</evidence>
<keyword evidence="5" id="KW-0507">mRNA processing</keyword>
<evidence type="ECO:0000256" key="10">
    <source>
        <dbReference type="ARBA" id="ARBA00045970"/>
    </source>
</evidence>
<feature type="region of interest" description="Disordered" evidence="11">
    <location>
        <begin position="394"/>
        <end position="433"/>
    </location>
</feature>
<comment type="similarity">
    <text evidence="3">Belongs to the TSSC4 family.</text>
</comment>
<organism evidence="12 13">
    <name type="scientific">Momordica charantia</name>
    <name type="common">Bitter gourd</name>
    <name type="synonym">Balsam pear</name>
    <dbReference type="NCBI Taxonomy" id="3673"/>
    <lineage>
        <taxon>Eukaryota</taxon>
        <taxon>Viridiplantae</taxon>
        <taxon>Streptophyta</taxon>
        <taxon>Embryophyta</taxon>
        <taxon>Tracheophyta</taxon>
        <taxon>Spermatophyta</taxon>
        <taxon>Magnoliopsida</taxon>
        <taxon>eudicotyledons</taxon>
        <taxon>Gunneridae</taxon>
        <taxon>Pentapetalae</taxon>
        <taxon>rosids</taxon>
        <taxon>fabids</taxon>
        <taxon>Cucurbitales</taxon>
        <taxon>Cucurbitaceae</taxon>
        <taxon>Momordiceae</taxon>
        <taxon>Momordica</taxon>
    </lineage>
</organism>
<dbReference type="AlphaFoldDB" id="A0A6J1D3P7"/>
<dbReference type="GO" id="GO:0006397">
    <property type="term" value="P:mRNA processing"/>
    <property type="evidence" value="ECO:0007669"/>
    <property type="project" value="UniProtKB-KW"/>
</dbReference>
<keyword evidence="4" id="KW-0963">Cytoplasm</keyword>
<evidence type="ECO:0000313" key="12">
    <source>
        <dbReference type="Proteomes" id="UP000504603"/>
    </source>
</evidence>
<dbReference type="GO" id="GO:0008380">
    <property type="term" value="P:RNA splicing"/>
    <property type="evidence" value="ECO:0007669"/>
    <property type="project" value="UniProtKB-KW"/>
</dbReference>
<keyword evidence="6" id="KW-0747">Spliceosome</keyword>
<evidence type="ECO:0000256" key="2">
    <source>
        <dbReference type="ARBA" id="ARBA00004496"/>
    </source>
</evidence>
<comment type="function">
    <text evidence="10">Protein associated with the U5 snRNP, during its maturation and its post-splicing recycling and which is required for spliceosomal tri-snRNP complex assembly in the nucleus. Has a molecular sequestering activity and transiently hinders SNRNP200 binding sites for constitutive splicing factors that intervene later during the assembly of the spliceosome and splicing. Together with its molecular sequestering activity, may also function as a molecular adapter and placeholder, coordinating the assembly of the U5 snRNP and its association with the U4/U6 di-snRNP.</text>
</comment>
<dbReference type="KEGG" id="mcha:111016977"/>
<evidence type="ECO:0000256" key="6">
    <source>
        <dbReference type="ARBA" id="ARBA00022728"/>
    </source>
</evidence>
<keyword evidence="12" id="KW-1185">Reference proteome</keyword>
<accession>A0A6J1D3P7</accession>
<dbReference type="GO" id="GO:0005737">
    <property type="term" value="C:cytoplasm"/>
    <property type="evidence" value="ECO:0007669"/>
    <property type="project" value="UniProtKB-SubCell"/>
</dbReference>
<dbReference type="OrthoDB" id="1906282at2759"/>
<evidence type="ECO:0000256" key="9">
    <source>
        <dbReference type="ARBA" id="ARBA00035304"/>
    </source>
</evidence>
<keyword evidence="7" id="KW-0508">mRNA splicing</keyword>
<feature type="region of interest" description="Disordered" evidence="11">
    <location>
        <begin position="80"/>
        <end position="116"/>
    </location>
</feature>
<dbReference type="PANTHER" id="PTHR13445">
    <property type="entry name" value="TUMOR SUPPRESSING SUBTRANSFERABLE CANDIDATE 4 TSSC4"/>
    <property type="match status" value="1"/>
</dbReference>
<evidence type="ECO:0000256" key="8">
    <source>
        <dbReference type="ARBA" id="ARBA00023242"/>
    </source>
</evidence>
<dbReference type="Pfam" id="PF15264">
    <property type="entry name" value="TSSC4"/>
    <property type="match status" value="1"/>
</dbReference>
<feature type="compositionally biased region" description="Acidic residues" evidence="11">
    <location>
        <begin position="82"/>
        <end position="94"/>
    </location>
</feature>